<accession>A0AAV4IN04</accession>
<dbReference type="SUPFAM" id="SSF57184">
    <property type="entry name" value="Growth factor receptor domain"/>
    <property type="match status" value="1"/>
</dbReference>
<keyword evidence="10" id="KW-1185">Reference proteome</keyword>
<dbReference type="PANTHER" id="PTHR19134">
    <property type="entry name" value="RECEPTOR-TYPE TYROSINE-PROTEIN PHOSPHATASE"/>
    <property type="match status" value="1"/>
</dbReference>
<dbReference type="AlphaFoldDB" id="A0AAV4IN04"/>
<feature type="domain" description="Tyrosine-protein phosphatase" evidence="7">
    <location>
        <begin position="500"/>
        <end position="758"/>
    </location>
</feature>
<dbReference type="Gene3D" id="2.170.300.10">
    <property type="entry name" value="Tie2 ligand-binding domain superfamily"/>
    <property type="match status" value="1"/>
</dbReference>
<dbReference type="InterPro" id="IPR016130">
    <property type="entry name" value="Tyr_Pase_AS"/>
</dbReference>
<comment type="catalytic activity">
    <reaction evidence="5">
        <text>O-phospho-L-tyrosyl-[protein] + H2O = L-tyrosyl-[protein] + phosphate</text>
        <dbReference type="Rhea" id="RHEA:10684"/>
        <dbReference type="Rhea" id="RHEA-COMP:10136"/>
        <dbReference type="Rhea" id="RHEA-COMP:20101"/>
        <dbReference type="ChEBI" id="CHEBI:15377"/>
        <dbReference type="ChEBI" id="CHEBI:43474"/>
        <dbReference type="ChEBI" id="CHEBI:46858"/>
        <dbReference type="ChEBI" id="CHEBI:61978"/>
        <dbReference type="EC" id="3.1.3.48"/>
    </reaction>
</comment>
<dbReference type="PANTHER" id="PTHR19134:SF562">
    <property type="entry name" value="PROTEIN-TYROSINE-PHOSPHATASE"/>
    <property type="match status" value="1"/>
</dbReference>
<dbReference type="PROSITE" id="PS50056">
    <property type="entry name" value="TYR_PHOSPHATASE_2"/>
    <property type="match status" value="2"/>
</dbReference>
<evidence type="ECO:0000313" key="9">
    <source>
        <dbReference type="EMBL" id="GFS11939.1"/>
    </source>
</evidence>
<reference evidence="9 10" key="1">
    <citation type="journal article" date="2021" name="Elife">
        <title>Chloroplast acquisition without the gene transfer in kleptoplastic sea slugs, Plakobranchus ocellatus.</title>
        <authorList>
            <person name="Maeda T."/>
            <person name="Takahashi S."/>
            <person name="Yoshida T."/>
            <person name="Shimamura S."/>
            <person name="Takaki Y."/>
            <person name="Nagai Y."/>
            <person name="Toyoda A."/>
            <person name="Suzuki Y."/>
            <person name="Arimoto A."/>
            <person name="Ishii H."/>
            <person name="Satoh N."/>
            <person name="Nishiyama T."/>
            <person name="Hasebe M."/>
            <person name="Maruyama T."/>
            <person name="Minagawa J."/>
            <person name="Obokata J."/>
            <person name="Shigenobu S."/>
        </authorList>
    </citation>
    <scope>NUCLEOTIDE SEQUENCE [LARGE SCALE GENOMIC DNA]</scope>
</reference>
<dbReference type="Pfam" id="PF00102">
    <property type="entry name" value="Y_phosphatase"/>
    <property type="match status" value="2"/>
</dbReference>
<dbReference type="InterPro" id="IPR003595">
    <property type="entry name" value="Tyr_Pase_cat"/>
</dbReference>
<sequence length="874" mass="97601">CPLTTYGENCTEFCSSKCLNELCHHKSGRCDQCQTGYFGYFCDLKCRSRRYGDGCNRTCDANCLDLLCDHVTGKCDQCVDGKDGEYCQRTATKRSNDEAVIIGTVVGVILGLLIIFTILAVYMYRNYSFNRKRKQSVASTRTESGPGIGSVLELSSLGKNPAVHISAGPRHSKGQVHTITEEDGNLDNTYANVAKESTAVKVEDLKSYIQQHSNDNFLMDQFQSVPLASKYSRLNAHDPWNAKKNRYKNILPDDYTRVCLKVYNEYEDYINANHIKDYHNKKAYIAAQAPKENTLNDFVRMLWEQEVERIVMLTNLVEGKKIKSAKYWNDQEPKTFDKVTVELKSTKIYAEYTVRHMTLSESGSSTRDLIQFHFTAWLDKSVPESPWGLVELYQRIMADLGSGPLLVHCSAGVGRTGTFIALCILLQEAEATGNMDFLHLLWKLRQQRMSMIQTIEQYEFLHKLALTAYLVAGTSISAKNIPNKLLALEETQPSSNLSGYSKEFQAISKAHFHDVEDSNIGAEDSDNVYQNSRVASMKDKNRAKSILPNDSYRPVLACENKSLGKYINAVLVPSLTSTRQDILTQLPLPSTVTDFWRLVTQYNVGLVVAFETDSWKSDETVGKFLPDSESEPITTDLFEIQAKLTAESSGCHELLITGEHHLTCLLCKTPGTDPKTALDIHKKIKYWRPELPLRTLFMCRNGADQSGLMCVQSILLDKLEVDKCLAVPLVVGAIKVIRPQVIPTEDQYKYLYAVLKLAQDSKGTETTSDIVATTDLQDVEYCNTGSVESLGIVADTRPRTEPAPDLDNLPPSLYSNQENCSHAQDGCNVEKTPDIVGSVDSPNVEYCNVESVESLGIAAGTVPQTEPDQEQSLA</sequence>
<dbReference type="PROSITE" id="PS00383">
    <property type="entry name" value="TYR_PHOSPHATASE_1"/>
    <property type="match status" value="1"/>
</dbReference>
<dbReference type="SMART" id="SM00404">
    <property type="entry name" value="PTPc_motif"/>
    <property type="match status" value="2"/>
</dbReference>
<feature type="domain" description="Tyrosine-protein phosphatase" evidence="7">
    <location>
        <begin position="218"/>
        <end position="468"/>
    </location>
</feature>
<name>A0AAV4IN04_9GAST</name>
<dbReference type="InterPro" id="IPR009030">
    <property type="entry name" value="Growth_fac_rcpt_cys_sf"/>
</dbReference>
<dbReference type="GO" id="GO:0004725">
    <property type="term" value="F:protein tyrosine phosphatase activity"/>
    <property type="evidence" value="ECO:0007669"/>
    <property type="project" value="UniProtKB-EC"/>
</dbReference>
<keyword evidence="4" id="KW-0904">Protein phosphatase</keyword>
<comment type="caution">
    <text evidence="9">The sequence shown here is derived from an EMBL/GenBank/DDBJ whole genome shotgun (WGS) entry which is preliminary data.</text>
</comment>
<evidence type="ECO:0000256" key="5">
    <source>
        <dbReference type="ARBA" id="ARBA00051722"/>
    </source>
</evidence>
<keyword evidence="6" id="KW-0812">Transmembrane</keyword>
<dbReference type="InterPro" id="IPR000242">
    <property type="entry name" value="PTP_cat"/>
</dbReference>
<dbReference type="SUPFAM" id="SSF52799">
    <property type="entry name" value="(Phosphotyrosine protein) phosphatases II"/>
    <property type="match status" value="2"/>
</dbReference>
<feature type="non-terminal residue" evidence="9">
    <location>
        <position position="1"/>
    </location>
</feature>
<evidence type="ECO:0000259" key="8">
    <source>
        <dbReference type="PROSITE" id="PS50056"/>
    </source>
</evidence>
<dbReference type="InterPro" id="IPR050348">
    <property type="entry name" value="Protein-Tyr_Phosphatase"/>
</dbReference>
<evidence type="ECO:0000256" key="6">
    <source>
        <dbReference type="SAM" id="Phobius"/>
    </source>
</evidence>
<dbReference type="PROSITE" id="PS50055">
    <property type="entry name" value="TYR_PHOSPHATASE_PTP"/>
    <property type="match status" value="2"/>
</dbReference>
<evidence type="ECO:0000256" key="3">
    <source>
        <dbReference type="ARBA" id="ARBA00022801"/>
    </source>
</evidence>
<keyword evidence="6" id="KW-0472">Membrane</keyword>
<dbReference type="InterPro" id="IPR000387">
    <property type="entry name" value="Tyr_Pase_dom"/>
</dbReference>
<dbReference type="EC" id="3.1.3.48" evidence="2"/>
<dbReference type="PRINTS" id="PR00700">
    <property type="entry name" value="PRTYPHPHTASE"/>
</dbReference>
<dbReference type="SMART" id="SM00194">
    <property type="entry name" value="PTPc"/>
    <property type="match status" value="2"/>
</dbReference>
<evidence type="ECO:0000259" key="7">
    <source>
        <dbReference type="PROSITE" id="PS50055"/>
    </source>
</evidence>
<comment type="similarity">
    <text evidence="1">Belongs to the protein-tyrosine phosphatase family.</text>
</comment>
<evidence type="ECO:0000313" key="10">
    <source>
        <dbReference type="Proteomes" id="UP000762676"/>
    </source>
</evidence>
<dbReference type="Gene3D" id="3.90.190.10">
    <property type="entry name" value="Protein tyrosine phosphatase superfamily"/>
    <property type="match status" value="2"/>
</dbReference>
<keyword evidence="6" id="KW-1133">Transmembrane helix</keyword>
<gene>
    <name evidence="9" type="ORF">ElyMa_004846800</name>
</gene>
<proteinExistence type="inferred from homology"/>
<dbReference type="InterPro" id="IPR029021">
    <property type="entry name" value="Prot-tyrosine_phosphatase-like"/>
</dbReference>
<feature type="transmembrane region" description="Helical" evidence="6">
    <location>
        <begin position="99"/>
        <end position="124"/>
    </location>
</feature>
<dbReference type="FunFam" id="3.90.190.10:FF:000102">
    <property type="entry name" value="Receptor-type tyrosine-protein phosphatase"/>
    <property type="match status" value="1"/>
</dbReference>
<feature type="domain" description="Tyrosine specific protein phosphatases" evidence="8">
    <location>
        <begin position="387"/>
        <end position="459"/>
    </location>
</feature>
<dbReference type="EMBL" id="BMAT01009691">
    <property type="protein sequence ID" value="GFS11939.1"/>
    <property type="molecule type" value="Genomic_DNA"/>
</dbReference>
<keyword evidence="3" id="KW-0378">Hydrolase</keyword>
<evidence type="ECO:0000256" key="1">
    <source>
        <dbReference type="ARBA" id="ARBA00009580"/>
    </source>
</evidence>
<organism evidence="9 10">
    <name type="scientific">Elysia marginata</name>
    <dbReference type="NCBI Taxonomy" id="1093978"/>
    <lineage>
        <taxon>Eukaryota</taxon>
        <taxon>Metazoa</taxon>
        <taxon>Spiralia</taxon>
        <taxon>Lophotrochozoa</taxon>
        <taxon>Mollusca</taxon>
        <taxon>Gastropoda</taxon>
        <taxon>Heterobranchia</taxon>
        <taxon>Euthyneura</taxon>
        <taxon>Panpulmonata</taxon>
        <taxon>Sacoglossa</taxon>
        <taxon>Placobranchoidea</taxon>
        <taxon>Plakobranchidae</taxon>
        <taxon>Elysia</taxon>
    </lineage>
</organism>
<feature type="domain" description="Tyrosine specific protein phosphatases" evidence="8">
    <location>
        <begin position="678"/>
        <end position="749"/>
    </location>
</feature>
<evidence type="ECO:0000256" key="4">
    <source>
        <dbReference type="ARBA" id="ARBA00022912"/>
    </source>
</evidence>
<evidence type="ECO:0000256" key="2">
    <source>
        <dbReference type="ARBA" id="ARBA00013064"/>
    </source>
</evidence>
<keyword evidence="9" id="KW-0675">Receptor</keyword>
<dbReference type="CDD" id="cd00047">
    <property type="entry name" value="PTPc"/>
    <property type="match status" value="2"/>
</dbReference>
<protein>
    <recommendedName>
        <fullName evidence="2">protein-tyrosine-phosphatase</fullName>
        <ecNumber evidence="2">3.1.3.48</ecNumber>
    </recommendedName>
</protein>
<dbReference type="Proteomes" id="UP000762676">
    <property type="component" value="Unassembled WGS sequence"/>
</dbReference>